<feature type="transmembrane region" description="Helical" evidence="1">
    <location>
        <begin position="85"/>
        <end position="111"/>
    </location>
</feature>
<accession>A0A2S2NB06</accession>
<reference evidence="2" key="1">
    <citation type="submission" date="2018-04" db="EMBL/GenBank/DDBJ databases">
        <title>Transcriptome of Schizaphis graminum biotype I.</title>
        <authorList>
            <person name="Scully E.D."/>
            <person name="Geib S.M."/>
            <person name="Palmer N.A."/>
            <person name="Koch K."/>
            <person name="Bradshaw J."/>
            <person name="Heng-Moss T."/>
            <person name="Sarath G."/>
        </authorList>
    </citation>
    <scope>NUCLEOTIDE SEQUENCE</scope>
</reference>
<gene>
    <name evidence="2" type="ORF">g.120629</name>
</gene>
<keyword evidence="1" id="KW-0472">Membrane</keyword>
<proteinExistence type="predicted"/>
<sequence>MLTLYIHHYNAGDSIIARVTAALKASAATVHLGEWLEYQKILQNYHCCGGVFHFIKYLWSIYSIDVCGCDYYDAEYVRIVLRQDIVIRITVLSAAYDGYIIAVAVIVAYLYSLTNVKPDILVDHITNTVTQTPRHMRITLPPWRITLQKKLEWFSVLAESYRIITFLIFHRFYATKLK</sequence>
<evidence type="ECO:0000256" key="1">
    <source>
        <dbReference type="SAM" id="Phobius"/>
    </source>
</evidence>
<dbReference type="AlphaFoldDB" id="A0A2S2NB06"/>
<feature type="transmembrane region" description="Helical" evidence="1">
    <location>
        <begin position="153"/>
        <end position="173"/>
    </location>
</feature>
<protein>
    <submittedName>
        <fullName evidence="2">Uncharacterized protein</fullName>
    </submittedName>
</protein>
<keyword evidence="1" id="KW-0812">Transmembrane</keyword>
<name>A0A2S2NB06_SCHGA</name>
<evidence type="ECO:0000313" key="2">
    <source>
        <dbReference type="EMBL" id="MBY14383.1"/>
    </source>
</evidence>
<organism evidence="2">
    <name type="scientific">Schizaphis graminum</name>
    <name type="common">Green bug aphid</name>
    <dbReference type="NCBI Taxonomy" id="13262"/>
    <lineage>
        <taxon>Eukaryota</taxon>
        <taxon>Metazoa</taxon>
        <taxon>Ecdysozoa</taxon>
        <taxon>Arthropoda</taxon>
        <taxon>Hexapoda</taxon>
        <taxon>Insecta</taxon>
        <taxon>Pterygota</taxon>
        <taxon>Neoptera</taxon>
        <taxon>Paraneoptera</taxon>
        <taxon>Hemiptera</taxon>
        <taxon>Sternorrhyncha</taxon>
        <taxon>Aphidomorpha</taxon>
        <taxon>Aphidoidea</taxon>
        <taxon>Aphididae</taxon>
        <taxon>Aphidini</taxon>
        <taxon>Schizaphis</taxon>
    </lineage>
</organism>
<keyword evidence="1" id="KW-1133">Transmembrane helix</keyword>
<dbReference type="EMBL" id="GGMR01001764">
    <property type="protein sequence ID" value="MBY14383.1"/>
    <property type="molecule type" value="Transcribed_RNA"/>
</dbReference>